<reference evidence="8 9" key="1">
    <citation type="journal article" date="2017" name="Front. Microbiol.">
        <title>Labilibaculum manganireducens gen. nov., sp. nov. and Labilibaculum filiforme sp. nov., Novel Bacteroidetes Isolated from Subsurface Sediments of the Baltic Sea.</title>
        <authorList>
            <person name="Vandieken V."/>
            <person name="Marshall I.P."/>
            <person name="Niemann H."/>
            <person name="Engelen B."/>
            <person name="Cypionka H."/>
        </authorList>
    </citation>
    <scope>NUCLEOTIDE SEQUENCE [LARGE SCALE GENOMIC DNA]</scope>
    <source>
        <strain evidence="8 9">59.10-2M</strain>
    </source>
</reference>
<proteinExistence type="predicted"/>
<dbReference type="GO" id="GO:0016811">
    <property type="term" value="F:hydrolase activity, acting on carbon-nitrogen (but not peptide) bonds, in linear amides"/>
    <property type="evidence" value="ECO:0007669"/>
    <property type="project" value="UniProtKB-ARBA"/>
</dbReference>
<feature type="site" description="Cleavage; by autolysis" evidence="7">
    <location>
        <begin position="197"/>
        <end position="198"/>
    </location>
</feature>
<gene>
    <name evidence="8" type="ORF">BZG01_17250</name>
</gene>
<evidence type="ECO:0000256" key="5">
    <source>
        <dbReference type="PIRSR" id="PIRSR600246-1"/>
    </source>
</evidence>
<feature type="active site" description="Nucleophile" evidence="5">
    <location>
        <position position="198"/>
    </location>
</feature>
<sequence>MKKVILPLFIIITLIVSSFILYPDVENKSDYAIVIHGGAGTILRKNFTPEKETQYKKVLQEALQIGDSILRNGGSSLDAVEKTIRILENSPLFNAGKGAVFTNSGKNELDASIMWGKDLNAGAVAGVDDIKNPISAAREVMENSEHVMLSGHGASEFAKMQGLEIVDQSYFFTQNRWDHLQEILKKEKEMTPEDRHGTVGCVALDKDGNLAAGTSTGGMTNKRFGRIGDSPIIGAGTYANNASCAISCTGHGEFFIRLGVAKDISSMMEYQNISLEEASNKVIDKLTKIGGTGGIIGLDKNGNIVMKMNTDGMYRAYSNSKGETEVLIYK</sequence>
<dbReference type="EMBL" id="MVDE01000034">
    <property type="protein sequence ID" value="PKQ62636.1"/>
    <property type="molecule type" value="Genomic_DNA"/>
</dbReference>
<accession>A0A2N3HX30</accession>
<dbReference type="CDD" id="cd04701">
    <property type="entry name" value="Asparaginase_2"/>
    <property type="match status" value="1"/>
</dbReference>
<evidence type="ECO:0000256" key="1">
    <source>
        <dbReference type="ARBA" id="ARBA00022670"/>
    </source>
</evidence>
<dbReference type="Proteomes" id="UP000233618">
    <property type="component" value="Unassembled WGS sequence"/>
</dbReference>
<dbReference type="GO" id="GO:0006508">
    <property type="term" value="P:proteolysis"/>
    <property type="evidence" value="ECO:0007669"/>
    <property type="project" value="UniProtKB-KW"/>
</dbReference>
<evidence type="ECO:0000313" key="8">
    <source>
        <dbReference type="EMBL" id="PKQ62636.1"/>
    </source>
</evidence>
<feature type="binding site" evidence="6">
    <location>
        <begin position="226"/>
        <end position="229"/>
    </location>
    <ligand>
        <name>substrate</name>
    </ligand>
</feature>
<dbReference type="InterPro" id="IPR000246">
    <property type="entry name" value="Peptidase_T2"/>
</dbReference>
<evidence type="ECO:0000256" key="6">
    <source>
        <dbReference type="PIRSR" id="PIRSR600246-2"/>
    </source>
</evidence>
<dbReference type="InterPro" id="IPR029055">
    <property type="entry name" value="Ntn_hydrolases_N"/>
</dbReference>
<dbReference type="RefSeq" id="WP_101311096.1">
    <property type="nucleotide sequence ID" value="NZ_MVDE01000034.1"/>
</dbReference>
<dbReference type="GO" id="GO:0008233">
    <property type="term" value="F:peptidase activity"/>
    <property type="evidence" value="ECO:0007669"/>
    <property type="project" value="UniProtKB-KW"/>
</dbReference>
<dbReference type="Pfam" id="PF01112">
    <property type="entry name" value="Asparaginase_2"/>
    <property type="match status" value="1"/>
</dbReference>
<comment type="caution">
    <text evidence="8">The sequence shown here is derived from an EMBL/GenBank/DDBJ whole genome shotgun (WGS) entry which is preliminary data.</text>
</comment>
<keyword evidence="1" id="KW-0645">Protease</keyword>
<dbReference type="AlphaFoldDB" id="A0A2N3HX30"/>
<dbReference type="PANTHER" id="PTHR10188">
    <property type="entry name" value="L-ASPARAGINASE"/>
    <property type="match status" value="1"/>
</dbReference>
<dbReference type="FunFam" id="3.60.20.30:FF:000001">
    <property type="entry name" value="Isoaspartyl peptidase/L-asparaginase"/>
    <property type="match status" value="1"/>
</dbReference>
<evidence type="ECO:0000256" key="4">
    <source>
        <dbReference type="ARBA" id="ARBA00069124"/>
    </source>
</evidence>
<protein>
    <recommendedName>
        <fullName evidence="4">Isoaspartyl peptidase</fullName>
    </recommendedName>
</protein>
<dbReference type="Gene3D" id="3.60.20.30">
    <property type="entry name" value="(Glycosyl)asparaginase"/>
    <property type="match status" value="1"/>
</dbReference>
<dbReference type="PANTHER" id="PTHR10188:SF6">
    <property type="entry name" value="N(4)-(BETA-N-ACETYLGLUCOSAMINYL)-L-ASPARAGINASE"/>
    <property type="match status" value="1"/>
</dbReference>
<evidence type="ECO:0000256" key="2">
    <source>
        <dbReference type="ARBA" id="ARBA00022801"/>
    </source>
</evidence>
<keyword evidence="2" id="KW-0378">Hydrolase</keyword>
<organism evidence="8 9">
    <name type="scientific">Labilibaculum manganireducens</name>
    <dbReference type="NCBI Taxonomy" id="1940525"/>
    <lineage>
        <taxon>Bacteria</taxon>
        <taxon>Pseudomonadati</taxon>
        <taxon>Bacteroidota</taxon>
        <taxon>Bacteroidia</taxon>
        <taxon>Marinilabiliales</taxon>
        <taxon>Marinifilaceae</taxon>
        <taxon>Labilibaculum</taxon>
    </lineage>
</organism>
<evidence type="ECO:0000256" key="3">
    <source>
        <dbReference type="ARBA" id="ARBA00022813"/>
    </source>
</evidence>
<feature type="binding site" evidence="6">
    <location>
        <begin position="249"/>
        <end position="252"/>
    </location>
    <ligand>
        <name>substrate</name>
    </ligand>
</feature>
<name>A0A2N3HX30_9BACT</name>
<keyword evidence="3" id="KW-0068">Autocatalytic cleavage</keyword>
<keyword evidence="9" id="KW-1185">Reference proteome</keyword>
<evidence type="ECO:0000313" key="9">
    <source>
        <dbReference type="Proteomes" id="UP000233618"/>
    </source>
</evidence>
<evidence type="ECO:0000256" key="7">
    <source>
        <dbReference type="PIRSR" id="PIRSR600246-3"/>
    </source>
</evidence>
<dbReference type="SUPFAM" id="SSF56235">
    <property type="entry name" value="N-terminal nucleophile aminohydrolases (Ntn hydrolases)"/>
    <property type="match status" value="1"/>
</dbReference>